<gene>
    <name evidence="1" type="ORF">CPT_Moonbeam229</name>
</gene>
<name>A0A0A0RNN1_9CAUD</name>
<protein>
    <submittedName>
        <fullName evidence="1">Uncharacterized protein</fullName>
    </submittedName>
</protein>
<keyword evidence="2" id="KW-1185">Reference proteome</keyword>
<evidence type="ECO:0000313" key="1">
    <source>
        <dbReference type="EMBL" id="AIW03627.1"/>
    </source>
</evidence>
<dbReference type="Proteomes" id="UP000030207">
    <property type="component" value="Segment"/>
</dbReference>
<dbReference type="KEGG" id="vg:24608204"/>
<dbReference type="RefSeq" id="YP_009151792.1">
    <property type="nucleotide sequence ID" value="NC_027374.1"/>
</dbReference>
<reference evidence="1 2" key="1">
    <citation type="submission" date="2014-07" db="EMBL/GenBank/DDBJ databases">
        <title>Complete Genome of Bacillus megaterium Myophage Moonbeam.</title>
        <authorList>
            <person name="Cadungog J.N."/>
            <person name="Khatemi B.E."/>
            <person name="Hernandez A.C."/>
            <person name="Everett G.F.K."/>
        </authorList>
    </citation>
    <scope>NUCLEOTIDE SEQUENCE [LARGE SCALE GENOMIC DNA]</scope>
</reference>
<proteinExistence type="predicted"/>
<sequence length="93" mass="10882">MKPINTMYTYITPFDTTEEVLQAAKNVSYEAAFIRCHDTLEAWRMNHDELVNIVRPAIYSNMYNGQELDDLERAYSILNHALDIKVPRAIEKF</sequence>
<dbReference type="GeneID" id="24608204"/>
<dbReference type="EMBL" id="KM236246">
    <property type="protein sequence ID" value="AIW03627.1"/>
    <property type="molecule type" value="Genomic_DNA"/>
</dbReference>
<evidence type="ECO:0000313" key="2">
    <source>
        <dbReference type="Proteomes" id="UP000030207"/>
    </source>
</evidence>
<accession>A0A0A0RNN1</accession>
<organism evidence="1 2">
    <name type="scientific">Bacillus phage Moonbeam</name>
    <dbReference type="NCBI Taxonomy" id="1540091"/>
    <lineage>
        <taxon>Viruses</taxon>
        <taxon>Duplodnaviria</taxon>
        <taxon>Heunggongvirae</taxon>
        <taxon>Uroviricota</taxon>
        <taxon>Caudoviricetes</taxon>
        <taxon>Herelleviridae</taxon>
        <taxon>Bastillevirinae</taxon>
        <taxon>Moonbeamvirus</taxon>
        <taxon>Moonbeamvirus moonbeam</taxon>
    </lineage>
</organism>
<dbReference type="OrthoDB" id="35590at10239"/>